<dbReference type="AlphaFoldDB" id="A0AAV8Z4I8"/>
<sequence length="239" mass="27135">FHAEKLKQRFFRHSRAFQVSLHLSFNDQYVCAGSIVGSKVVLTAAHCMYYKWGGLMPPLVVVVSAGQKEFKRFSPKKLRGRQHHSTPLLRQGNDGKRPSHSRVCPRIEFKRGKNFNFNKVKDEFPYNDLIGVTSYEFEVTEVTISQCEYFSSRICTQKVDSNDITCTEEPGNPLTCDGKLLGVLSVGHDCSDPTQMTLFEDVRNSVHWLDRFDLTVSRAPAALNSVLMPIAFVLILKNM</sequence>
<evidence type="ECO:0000313" key="8">
    <source>
        <dbReference type="Proteomes" id="UP001162162"/>
    </source>
</evidence>
<dbReference type="EMBL" id="JAPWTK010000015">
    <property type="protein sequence ID" value="KAJ8958837.1"/>
    <property type="molecule type" value="Genomic_DNA"/>
</dbReference>
<evidence type="ECO:0000313" key="7">
    <source>
        <dbReference type="EMBL" id="KAJ8958837.1"/>
    </source>
</evidence>
<feature type="compositionally biased region" description="Basic residues" evidence="5">
    <location>
        <begin position="74"/>
        <end position="84"/>
    </location>
</feature>
<gene>
    <name evidence="7" type="ORF">NQ318_019599</name>
</gene>
<name>A0AAV8Z4I8_9CUCU</name>
<dbReference type="InterPro" id="IPR018114">
    <property type="entry name" value="TRYPSIN_HIS"/>
</dbReference>
<reference evidence="7" key="1">
    <citation type="journal article" date="2023" name="Insect Mol. Biol.">
        <title>Genome sequencing provides insights into the evolution of gene families encoding plant cell wall-degrading enzymes in longhorned beetles.</title>
        <authorList>
            <person name="Shin N.R."/>
            <person name="Okamura Y."/>
            <person name="Kirsch R."/>
            <person name="Pauchet Y."/>
        </authorList>
    </citation>
    <scope>NUCLEOTIDE SEQUENCE</scope>
    <source>
        <strain evidence="7">AMC_N1</strain>
    </source>
</reference>
<dbReference type="SUPFAM" id="SSF50494">
    <property type="entry name" value="Trypsin-like serine proteases"/>
    <property type="match status" value="1"/>
</dbReference>
<evidence type="ECO:0000256" key="2">
    <source>
        <dbReference type="ARBA" id="ARBA00022801"/>
    </source>
</evidence>
<dbReference type="InterPro" id="IPR001254">
    <property type="entry name" value="Trypsin_dom"/>
</dbReference>
<dbReference type="Pfam" id="PF00089">
    <property type="entry name" value="Trypsin"/>
    <property type="match status" value="1"/>
</dbReference>
<dbReference type="InterPro" id="IPR009003">
    <property type="entry name" value="Peptidase_S1_PA"/>
</dbReference>
<protein>
    <recommendedName>
        <fullName evidence="6">Peptidase S1 domain-containing protein</fullName>
    </recommendedName>
</protein>
<evidence type="ECO:0000256" key="5">
    <source>
        <dbReference type="SAM" id="MobiDB-lite"/>
    </source>
</evidence>
<accession>A0AAV8Z4I8</accession>
<feature type="domain" description="Peptidase S1" evidence="6">
    <location>
        <begin position="17"/>
        <end position="214"/>
    </location>
</feature>
<keyword evidence="8" id="KW-1185">Reference proteome</keyword>
<dbReference type="Gene3D" id="2.40.10.10">
    <property type="entry name" value="Trypsin-like serine proteases"/>
    <property type="match status" value="2"/>
</dbReference>
<comment type="caution">
    <text evidence="7">The sequence shown here is derived from an EMBL/GenBank/DDBJ whole genome shotgun (WGS) entry which is preliminary data.</text>
</comment>
<keyword evidence="1" id="KW-0645">Protease</keyword>
<dbReference type="InterPro" id="IPR050430">
    <property type="entry name" value="Peptidase_S1"/>
</dbReference>
<keyword evidence="2" id="KW-0378">Hydrolase</keyword>
<dbReference type="Proteomes" id="UP001162162">
    <property type="component" value="Unassembled WGS sequence"/>
</dbReference>
<evidence type="ECO:0000259" key="6">
    <source>
        <dbReference type="PROSITE" id="PS50240"/>
    </source>
</evidence>
<evidence type="ECO:0000256" key="3">
    <source>
        <dbReference type="ARBA" id="ARBA00022825"/>
    </source>
</evidence>
<keyword evidence="4" id="KW-1015">Disulfide bond</keyword>
<dbReference type="PANTHER" id="PTHR24276">
    <property type="entry name" value="POLYSERASE-RELATED"/>
    <property type="match status" value="1"/>
</dbReference>
<dbReference type="GO" id="GO:0004252">
    <property type="term" value="F:serine-type endopeptidase activity"/>
    <property type="evidence" value="ECO:0007669"/>
    <property type="project" value="InterPro"/>
</dbReference>
<feature type="region of interest" description="Disordered" evidence="5">
    <location>
        <begin position="74"/>
        <end position="101"/>
    </location>
</feature>
<dbReference type="PROSITE" id="PS00134">
    <property type="entry name" value="TRYPSIN_HIS"/>
    <property type="match status" value="1"/>
</dbReference>
<keyword evidence="3" id="KW-0720">Serine protease</keyword>
<dbReference type="InterPro" id="IPR043504">
    <property type="entry name" value="Peptidase_S1_PA_chymotrypsin"/>
</dbReference>
<dbReference type="GO" id="GO:0006508">
    <property type="term" value="P:proteolysis"/>
    <property type="evidence" value="ECO:0007669"/>
    <property type="project" value="UniProtKB-KW"/>
</dbReference>
<feature type="non-terminal residue" evidence="7">
    <location>
        <position position="1"/>
    </location>
</feature>
<evidence type="ECO:0000256" key="1">
    <source>
        <dbReference type="ARBA" id="ARBA00022670"/>
    </source>
</evidence>
<dbReference type="PANTHER" id="PTHR24276:SF98">
    <property type="entry name" value="FI18310P1-RELATED"/>
    <property type="match status" value="1"/>
</dbReference>
<proteinExistence type="predicted"/>
<evidence type="ECO:0000256" key="4">
    <source>
        <dbReference type="ARBA" id="ARBA00023157"/>
    </source>
</evidence>
<dbReference type="PROSITE" id="PS50240">
    <property type="entry name" value="TRYPSIN_DOM"/>
    <property type="match status" value="1"/>
</dbReference>
<organism evidence="7 8">
    <name type="scientific">Aromia moschata</name>
    <dbReference type="NCBI Taxonomy" id="1265417"/>
    <lineage>
        <taxon>Eukaryota</taxon>
        <taxon>Metazoa</taxon>
        <taxon>Ecdysozoa</taxon>
        <taxon>Arthropoda</taxon>
        <taxon>Hexapoda</taxon>
        <taxon>Insecta</taxon>
        <taxon>Pterygota</taxon>
        <taxon>Neoptera</taxon>
        <taxon>Endopterygota</taxon>
        <taxon>Coleoptera</taxon>
        <taxon>Polyphaga</taxon>
        <taxon>Cucujiformia</taxon>
        <taxon>Chrysomeloidea</taxon>
        <taxon>Cerambycidae</taxon>
        <taxon>Cerambycinae</taxon>
        <taxon>Callichromatini</taxon>
        <taxon>Aromia</taxon>
    </lineage>
</organism>